<dbReference type="InterPro" id="IPR036942">
    <property type="entry name" value="Beta-barrel_TonB_sf"/>
</dbReference>
<evidence type="ECO:0000256" key="10">
    <source>
        <dbReference type="ARBA" id="ARBA00023237"/>
    </source>
</evidence>
<dbReference type="STRING" id="1192759.GCA_000277525_03103"/>
<dbReference type="GO" id="GO:0006826">
    <property type="term" value="P:iron ion transport"/>
    <property type="evidence" value="ECO:0007669"/>
    <property type="project" value="UniProtKB-KW"/>
</dbReference>
<dbReference type="CDD" id="cd01347">
    <property type="entry name" value="ligand_gated_channel"/>
    <property type="match status" value="1"/>
</dbReference>
<dbReference type="InterPro" id="IPR012910">
    <property type="entry name" value="Plug_dom"/>
</dbReference>
<keyword evidence="7" id="KW-0406">Ion transport</keyword>
<accession>A0A401IXX2</accession>
<dbReference type="InterPro" id="IPR000531">
    <property type="entry name" value="Beta-barrel_TonB"/>
</dbReference>
<dbReference type="Pfam" id="PF00593">
    <property type="entry name" value="TonB_dep_Rec_b-barrel"/>
    <property type="match status" value="1"/>
</dbReference>
<evidence type="ECO:0000256" key="11">
    <source>
        <dbReference type="PROSITE-ProRule" id="PRU01360"/>
    </source>
</evidence>
<evidence type="ECO:0000259" key="14">
    <source>
        <dbReference type="Pfam" id="PF00593"/>
    </source>
</evidence>
<keyword evidence="9 11" id="KW-0472">Membrane</keyword>
<dbReference type="RefSeq" id="WP_262503522.1">
    <property type="nucleotide sequence ID" value="NZ_BBQY01000001.1"/>
</dbReference>
<comment type="subcellular location">
    <subcellularLocation>
        <location evidence="1 11">Cell outer membrane</location>
        <topology evidence="1 11">Multi-pass membrane protein</topology>
    </subcellularLocation>
</comment>
<keyword evidence="3 11" id="KW-1134">Transmembrane beta strand</keyword>
<organism evidence="16 17">
    <name type="scientific">Sphingobium xenophagum</name>
    <dbReference type="NCBI Taxonomy" id="121428"/>
    <lineage>
        <taxon>Bacteria</taxon>
        <taxon>Pseudomonadati</taxon>
        <taxon>Pseudomonadota</taxon>
        <taxon>Alphaproteobacteria</taxon>
        <taxon>Sphingomonadales</taxon>
        <taxon>Sphingomonadaceae</taxon>
        <taxon>Sphingobium</taxon>
    </lineage>
</organism>
<keyword evidence="13" id="KW-0732">Signal</keyword>
<proteinExistence type="inferred from homology"/>
<keyword evidence="17" id="KW-1185">Reference proteome</keyword>
<evidence type="ECO:0000256" key="12">
    <source>
        <dbReference type="RuleBase" id="RU003357"/>
    </source>
</evidence>
<evidence type="ECO:0000256" key="6">
    <source>
        <dbReference type="ARBA" id="ARBA00023004"/>
    </source>
</evidence>
<name>A0A401IXX2_SPHXE</name>
<evidence type="ECO:0000256" key="5">
    <source>
        <dbReference type="ARBA" id="ARBA00022692"/>
    </source>
</evidence>
<evidence type="ECO:0000256" key="8">
    <source>
        <dbReference type="ARBA" id="ARBA00023077"/>
    </source>
</evidence>
<dbReference type="EMBL" id="BBQY01000001">
    <property type="protein sequence ID" value="GBH29243.1"/>
    <property type="molecule type" value="Genomic_DNA"/>
</dbReference>
<keyword evidence="2 11" id="KW-0813">Transport</keyword>
<keyword evidence="4" id="KW-0410">Iron transport</keyword>
<gene>
    <name evidence="16" type="ORF">MBESOW_P0496</name>
</gene>
<evidence type="ECO:0000313" key="16">
    <source>
        <dbReference type="EMBL" id="GBH29243.1"/>
    </source>
</evidence>
<evidence type="ECO:0000256" key="2">
    <source>
        <dbReference type="ARBA" id="ARBA00022448"/>
    </source>
</evidence>
<comment type="caution">
    <text evidence="16">The sequence shown here is derived from an EMBL/GenBank/DDBJ whole genome shotgun (WGS) entry which is preliminary data.</text>
</comment>
<dbReference type="Pfam" id="PF07715">
    <property type="entry name" value="Plug"/>
    <property type="match status" value="1"/>
</dbReference>
<dbReference type="AlphaFoldDB" id="A0A401IXX2"/>
<evidence type="ECO:0000256" key="7">
    <source>
        <dbReference type="ARBA" id="ARBA00023065"/>
    </source>
</evidence>
<dbReference type="PANTHER" id="PTHR32552">
    <property type="entry name" value="FERRICHROME IRON RECEPTOR-RELATED"/>
    <property type="match status" value="1"/>
</dbReference>
<sequence>MRGSEVATYKCTLIPAASALAMGMAMLAMPAVAQDQAMPENEPGEIVVTAQKRAERLQDVPLAVTAVGADTLASRQINDTNSLVQAVPSLSFQQGANPTNTSFRIRGVGTALFGQGVEPSVSVVVDGVVAVRSAQGFSELADVERVEVLRGPQGTLFGKNASAGVISVTTARPSRDFEGKGDITIAEHNEYRARGTVSGPITDTLRARVSGFYSDVQGITRNLATNKWTNGSKSWGVRGKLEWDATDSLTLLLAGEYRKTDADCCASTLIQIRNPVLQSIVGPINASRENREINDDTETYANSKAQTYSLQADWDLGSATITSISAFQKYDLDVNQPIDRIPATSPIFLGTPAFAPYTFWNQNHGTVDLKGWSQELRIANNGNSDLNYVAGIFYMHSDILRPFDRRRARCTAGVVGQPCAPANIVWQSSASRIRLKQDSIAAFGQADYRIVGGLRAIGGIRVQYEKGTNSGYRIAPIVAGDAIFPGNPPRSGTFSANDTAVTGKAGLQYEFNRNAQVYASYTRGYKGLGYEMEIGGDLANQKAIQPEHVNAYEIGFKGSTADRTLSISAALFQADYSNLQVQANRSDPTTGIIQFVTTNAGSSRSRGFEVEATLRPSDSFSVNAAVTYAQSRINIDGLNCALQLQAAAPVLSGTPTNICYRTAPGATPQQNLRNRPLQASPDWRIGVTPRYDYEGDNFNAFAQVSANFTSAQFFSSELDPLTIQPAYTLVDATVGVTTSDRRYGVTLFVKNLFDENYLTNIGHNSIMSTVANPLDLVGTYNKDSSRYFGATFSARF</sequence>
<keyword evidence="10 11" id="KW-0998">Cell outer membrane</keyword>
<dbReference type="PROSITE" id="PS52016">
    <property type="entry name" value="TONB_DEPENDENT_REC_3"/>
    <property type="match status" value="1"/>
</dbReference>
<evidence type="ECO:0000256" key="9">
    <source>
        <dbReference type="ARBA" id="ARBA00023136"/>
    </source>
</evidence>
<evidence type="ECO:0000256" key="4">
    <source>
        <dbReference type="ARBA" id="ARBA00022496"/>
    </source>
</evidence>
<comment type="similarity">
    <text evidence="11 12">Belongs to the TonB-dependent receptor family.</text>
</comment>
<feature type="chain" id="PRO_5019042748" evidence="13">
    <location>
        <begin position="34"/>
        <end position="796"/>
    </location>
</feature>
<dbReference type="SUPFAM" id="SSF56935">
    <property type="entry name" value="Porins"/>
    <property type="match status" value="1"/>
</dbReference>
<feature type="domain" description="TonB-dependent receptor plug" evidence="15">
    <location>
        <begin position="57"/>
        <end position="165"/>
    </location>
</feature>
<dbReference type="Gene3D" id="2.40.170.20">
    <property type="entry name" value="TonB-dependent receptor, beta-barrel domain"/>
    <property type="match status" value="1"/>
</dbReference>
<feature type="domain" description="TonB-dependent receptor-like beta-barrel" evidence="14">
    <location>
        <begin position="294"/>
        <end position="752"/>
    </location>
</feature>
<keyword evidence="6" id="KW-0408">Iron</keyword>
<reference evidence="16 17" key="1">
    <citation type="submission" date="2014-12" db="EMBL/GenBank/DDBJ databases">
        <title>Whole genome sequencing of Sphingobium xenophagum OW59.</title>
        <authorList>
            <person name="Ohta Y."/>
            <person name="Nishi S."/>
            <person name="Hatada Y."/>
        </authorList>
    </citation>
    <scope>NUCLEOTIDE SEQUENCE [LARGE SCALE GENOMIC DNA]</scope>
    <source>
        <strain evidence="16 17">OW59</strain>
    </source>
</reference>
<evidence type="ECO:0000259" key="15">
    <source>
        <dbReference type="Pfam" id="PF07715"/>
    </source>
</evidence>
<dbReference type="GO" id="GO:0009279">
    <property type="term" value="C:cell outer membrane"/>
    <property type="evidence" value="ECO:0007669"/>
    <property type="project" value="UniProtKB-SubCell"/>
</dbReference>
<dbReference type="InterPro" id="IPR039426">
    <property type="entry name" value="TonB-dep_rcpt-like"/>
</dbReference>
<dbReference type="PANTHER" id="PTHR32552:SF81">
    <property type="entry name" value="TONB-DEPENDENT OUTER MEMBRANE RECEPTOR"/>
    <property type="match status" value="1"/>
</dbReference>
<evidence type="ECO:0000313" key="17">
    <source>
        <dbReference type="Proteomes" id="UP000290975"/>
    </source>
</evidence>
<keyword evidence="8 12" id="KW-0798">TonB box</keyword>
<evidence type="ECO:0000256" key="13">
    <source>
        <dbReference type="SAM" id="SignalP"/>
    </source>
</evidence>
<keyword evidence="5 11" id="KW-0812">Transmembrane</keyword>
<evidence type="ECO:0000256" key="1">
    <source>
        <dbReference type="ARBA" id="ARBA00004571"/>
    </source>
</evidence>
<feature type="signal peptide" evidence="13">
    <location>
        <begin position="1"/>
        <end position="33"/>
    </location>
</feature>
<dbReference type="Proteomes" id="UP000290975">
    <property type="component" value="Unassembled WGS sequence"/>
</dbReference>
<protein>
    <submittedName>
        <fullName evidence="16">Iron complex outermembrane recepter protein</fullName>
    </submittedName>
</protein>
<evidence type="ECO:0000256" key="3">
    <source>
        <dbReference type="ARBA" id="ARBA00022452"/>
    </source>
</evidence>